<evidence type="ECO:0000259" key="1">
    <source>
        <dbReference type="Pfam" id="PF01869"/>
    </source>
</evidence>
<dbReference type="InterPro" id="IPR043129">
    <property type="entry name" value="ATPase_NBD"/>
</dbReference>
<reference evidence="3 4" key="1">
    <citation type="journal article" date="2015" name="Infect. Genet. Evol.">
        <title>Genomic sequences of six botulinum neurotoxin-producing strains representing three clostridial species illustrate the mobility and diversity of botulinum neurotoxin genes.</title>
        <authorList>
            <person name="Smith T.J."/>
            <person name="Hill K.K."/>
            <person name="Xie G."/>
            <person name="Foley B.T."/>
            <person name="Williamson C.H."/>
            <person name="Foster J.T."/>
            <person name="Johnson S.L."/>
            <person name="Chertkov O."/>
            <person name="Teshima H."/>
            <person name="Gibbons H.S."/>
            <person name="Johnsky L.A."/>
            <person name="Karavis M.A."/>
            <person name="Smith L.A."/>
        </authorList>
    </citation>
    <scope>NUCLEOTIDE SEQUENCE [LARGE SCALE GENOMIC DNA]</scope>
    <source>
        <strain evidence="3 4">CDC 2741</strain>
    </source>
</reference>
<feature type="domain" description="ATPase BadF/BadG/BcrA/BcrD type" evidence="1">
    <location>
        <begin position="7"/>
        <end position="216"/>
    </location>
</feature>
<feature type="domain" description="ATPase BadF/BadG/BcrA/BcrD type" evidence="1">
    <location>
        <begin position="322"/>
        <end position="575"/>
    </location>
</feature>
<dbReference type="PANTHER" id="PTHR32329:SF4">
    <property type="entry name" value="ACTIVATOR OF 2-HYDROXYACYL-COA DEHYDRATASE"/>
    <property type="match status" value="1"/>
</dbReference>
<dbReference type="Gene3D" id="3.30.420.40">
    <property type="match status" value="4"/>
</dbReference>
<dbReference type="CDD" id="cd24034">
    <property type="entry name" value="ASKHA_NBD_O66634-like_rpt1"/>
    <property type="match status" value="1"/>
</dbReference>
<dbReference type="EMBL" id="AYSO01000005">
    <property type="protein sequence ID" value="KIE48514.1"/>
    <property type="molecule type" value="Genomic_DNA"/>
</dbReference>
<dbReference type="OrthoDB" id="9802715at2"/>
<evidence type="ECO:0000313" key="4">
    <source>
        <dbReference type="Proteomes" id="UP000031366"/>
    </source>
</evidence>
<dbReference type="STRING" id="29341.RSJ17_09655"/>
<sequence>MKRLLHLGLDVGSTTVKLVILDENFQIIYSKYERHFSDIKSTIFSLINDAYNSFPKERITVNVTGSGGLSVSNWLKIPFVQEVIACSKTIETFADDVDVAIELGGEDAKITYFKDGMEQRMNGTCAGGTGAFIDQMSSLLKTDAAGLNELAKNYKTIHPIAARCGVFAKSDIQPLINEGALKEDIAASIFQSVVNQTISGLACGRPIRGKVAFLGGPLYFLSELRKRFVETLNIKSEDIVFPENSQLFVAMGCAILSVKSEHITFKELYDKLELLKYCEGQEVQRLSPLFKSQEELEEFKNRHNSFKVSLKDLNSYKGKCYLGIDAGSTTTKIALIDEDKNLLYSYYGSNEGNPLKLIKSALLDLYNKIPEGAEIVNSTVTGYGEALIKAALKIDIGEIETVAHYKAAEHFLPNVDFILDIGGQDMKCLRVKDGVINSVTLNEACSAGCGSFIQNFAQSLNMTVEGFAKEALLAENPVDLGSRCTVFMNSRVKQAQKEGATVGDISSGLSYSVIKNALFKVIKIRNPKEMGKNIIVQGGTFYNDAVLRSFELISGRQVVRPDIAGLMGAFGCALISKERYVEGKNSTILQKENLSNFKSSSTMKRCGLCSNNCLLTVNGFSDGREFILGNRCERGLGLEIKEDTTPNLYEYKYKRMFSYKPLKKEEAIRGTVGIPRVLNMYENYGFWFTFFTKLGFRVELSPRSSKVIYEKGIETIPSESACYPAKLSHGHIVSLVEKDVDFIFYPSIVYEQKEQEGATNQYNCPIVISYSEVIRTNIDLLKEKEIPFLNPFISLHNREALVVRMEDTLKEYKISKREIKEALNLAFIEDENIKKDIRAKGEETLKYLKESGKKGIVLAGRPYHIDPEINHGLDKLITSFDMAVLTEDSIAHLGEVERPLRVVDQWVYHSRLYAAASYVAKEKNLELVQLNSFGCGLDSVTTDQVQEILENNNKIYTVLKIDEVNNLGSARIRIRSLKAAINERDKKGVIPIKIIDQSPRVIFTKEMRKTHTILAPQMSPIHFQFLGPAFSSEGYNFEILEKADDRVVEEGLRYVNNDACYPSILVAGQFIDALKSGKYDLNNTSIVITQTGGGCRATNYIAFLRKALKDAGFENIPVISLNAVGLESNPGFKFTLTLLKKAVMGILYGDLLMRVLYRVRPYEEKQGSANELYNKYVGICIEAVKRGSVKEFKKIVNNIVDDFDNLKIKDIRKPKVGLVGEILVKFHPDANNYIVDIIESEGCEAVMPDLMDFFLYTIKDSELKSKYLGFSKKDKYLARVEEMYVEFYRKPMKEALENSKRFTSPKSISHLAELAENVLSLCNQTGEGWFLTAEMIELIESGAKNIVCMQPFACLPNHVTGKGMIKELRRQYPQSNIVAVDYDPGASEVNQLNRIKLMLSVAFKELEEDIVIEKALKEVAASNEKKK</sequence>
<dbReference type="CDD" id="cd24035">
    <property type="entry name" value="ASKHA_NBD_O66634-like_rpt2"/>
    <property type="match status" value="1"/>
</dbReference>
<dbReference type="Pfam" id="PF01869">
    <property type="entry name" value="BcrAD_BadFG"/>
    <property type="match status" value="2"/>
</dbReference>
<dbReference type="InterPro" id="IPR051805">
    <property type="entry name" value="Dehydratase_Activator_Redct"/>
</dbReference>
<dbReference type="InterPro" id="IPR018709">
    <property type="entry name" value="CoA_activase_DUF2229"/>
</dbReference>
<dbReference type="SUPFAM" id="SSF53067">
    <property type="entry name" value="Actin-like ATPase domain"/>
    <property type="match status" value="2"/>
</dbReference>
<dbReference type="Pfam" id="PF09989">
    <property type="entry name" value="DUF2229"/>
    <property type="match status" value="1"/>
</dbReference>
<evidence type="ECO:0000259" key="2">
    <source>
        <dbReference type="Pfam" id="PF09989"/>
    </source>
</evidence>
<keyword evidence="4" id="KW-1185">Reference proteome</keyword>
<dbReference type="InterPro" id="IPR002731">
    <property type="entry name" value="ATPase_BadF"/>
</dbReference>
<proteinExistence type="predicted"/>
<dbReference type="PANTHER" id="PTHR32329">
    <property type="entry name" value="BIFUNCTIONAL PROTEIN [INCLUDES 2-HYDROXYACYL-COA DEHYDRATASE (N-TER) AND ITS ACTIVATOR DOMAIN (C_TERM)-RELATED"/>
    <property type="match status" value="1"/>
</dbReference>
<protein>
    <submittedName>
        <fullName evidence="3">Putative CoA-substrate-specific enzyme activase domain protein</fullName>
    </submittedName>
</protein>
<organism evidence="3 4">
    <name type="scientific">Clostridium argentinense CDC 2741</name>
    <dbReference type="NCBI Taxonomy" id="1418104"/>
    <lineage>
        <taxon>Bacteria</taxon>
        <taxon>Bacillati</taxon>
        <taxon>Bacillota</taxon>
        <taxon>Clostridia</taxon>
        <taxon>Eubacteriales</taxon>
        <taxon>Clostridiaceae</taxon>
        <taxon>Clostridium</taxon>
    </lineage>
</organism>
<gene>
    <name evidence="3" type="ORF">U732_4309</name>
</gene>
<feature type="domain" description="DUF2229" evidence="2">
    <location>
        <begin position="671"/>
        <end position="890"/>
    </location>
</feature>
<accession>A0A0C1U6Z9</accession>
<dbReference type="Proteomes" id="UP000031366">
    <property type="component" value="Unassembled WGS sequence"/>
</dbReference>
<evidence type="ECO:0000313" key="3">
    <source>
        <dbReference type="EMBL" id="KIE48514.1"/>
    </source>
</evidence>
<comment type="caution">
    <text evidence="3">The sequence shown here is derived from an EMBL/GenBank/DDBJ whole genome shotgun (WGS) entry which is preliminary data.</text>
</comment>
<name>A0A0C1U6Z9_9CLOT</name>
<dbReference type="RefSeq" id="WP_039629625.1">
    <property type="nucleotide sequence ID" value="NZ_AYSO01000005.1"/>
</dbReference>